<dbReference type="InterPro" id="IPR020568">
    <property type="entry name" value="Ribosomal_Su5_D2-typ_SF"/>
</dbReference>
<dbReference type="GO" id="GO:0003677">
    <property type="term" value="F:DNA binding"/>
    <property type="evidence" value="ECO:0007669"/>
    <property type="project" value="UniProtKB-KW"/>
</dbReference>
<evidence type="ECO:0000256" key="7">
    <source>
        <dbReference type="ARBA" id="ARBA00022842"/>
    </source>
</evidence>
<evidence type="ECO:0000256" key="10">
    <source>
        <dbReference type="ARBA" id="ARBA00023235"/>
    </source>
</evidence>
<keyword evidence="4" id="KW-0479">Metal-binding</keyword>
<dbReference type="SUPFAM" id="SSF54211">
    <property type="entry name" value="Ribosomal protein S5 domain 2-like"/>
    <property type="match status" value="1"/>
</dbReference>
<dbReference type="Gene3D" id="3.40.50.670">
    <property type="match status" value="1"/>
</dbReference>
<dbReference type="InterPro" id="IPR002288">
    <property type="entry name" value="DNA_gyrase_B_C"/>
</dbReference>
<gene>
    <name evidence="13" type="ORF">FYJ29_07785</name>
</gene>
<evidence type="ECO:0000256" key="6">
    <source>
        <dbReference type="ARBA" id="ARBA00022840"/>
    </source>
</evidence>
<dbReference type="InterPro" id="IPR001241">
    <property type="entry name" value="Topo_IIA"/>
</dbReference>
<comment type="subunit">
    <text evidence="11">Heterotetramer composed of ParC and ParE.</text>
</comment>
<dbReference type="GO" id="GO:0003918">
    <property type="term" value="F:DNA topoisomerase type II (double strand cut, ATP-hydrolyzing) activity"/>
    <property type="evidence" value="ECO:0007669"/>
    <property type="project" value="UniProtKB-EC"/>
</dbReference>
<evidence type="ECO:0000256" key="11">
    <source>
        <dbReference type="ARBA" id="ARBA00063644"/>
    </source>
</evidence>
<dbReference type="PROSITE" id="PS50880">
    <property type="entry name" value="TOPRIM"/>
    <property type="match status" value="1"/>
</dbReference>
<comment type="caution">
    <text evidence="13">The sequence shown here is derived from an EMBL/GenBank/DDBJ whole genome shotgun (WGS) entry which is preliminary data.</text>
</comment>
<evidence type="ECO:0000259" key="12">
    <source>
        <dbReference type="PROSITE" id="PS50880"/>
    </source>
</evidence>
<dbReference type="SMART" id="SM00433">
    <property type="entry name" value="TOP2c"/>
    <property type="match status" value="1"/>
</dbReference>
<reference evidence="13 14" key="1">
    <citation type="submission" date="2019-08" db="EMBL/GenBank/DDBJ databases">
        <title>In-depth cultivation of the pig gut microbiome towards novel bacterial diversity and tailored functional studies.</title>
        <authorList>
            <person name="Wylensek D."/>
            <person name="Hitch T.C.A."/>
            <person name="Clavel T."/>
        </authorList>
    </citation>
    <scope>NUCLEOTIDE SEQUENCE [LARGE SCALE GENOMIC DNA]</scope>
    <source>
        <strain evidence="13 14">Oil-RF-744-WCA-WT-10</strain>
    </source>
</reference>
<evidence type="ECO:0000313" key="14">
    <source>
        <dbReference type="Proteomes" id="UP000483362"/>
    </source>
</evidence>
<dbReference type="InterPro" id="IPR013759">
    <property type="entry name" value="Topo_IIA_B_C"/>
</dbReference>
<dbReference type="PRINTS" id="PR00418">
    <property type="entry name" value="TPI2FAMILY"/>
</dbReference>
<dbReference type="SUPFAM" id="SSF56719">
    <property type="entry name" value="Type II DNA topoisomerase"/>
    <property type="match status" value="1"/>
</dbReference>
<dbReference type="GO" id="GO:0006265">
    <property type="term" value="P:DNA topological change"/>
    <property type="evidence" value="ECO:0007669"/>
    <property type="project" value="InterPro"/>
</dbReference>
<evidence type="ECO:0000256" key="8">
    <source>
        <dbReference type="ARBA" id="ARBA00023029"/>
    </source>
</evidence>
<dbReference type="EMBL" id="VULT01000010">
    <property type="protein sequence ID" value="MSS17654.1"/>
    <property type="molecule type" value="Genomic_DNA"/>
</dbReference>
<dbReference type="InterPro" id="IPR013760">
    <property type="entry name" value="Topo_IIA-like_dom_sf"/>
</dbReference>
<dbReference type="AlphaFoldDB" id="A0A6L5XEU1"/>
<dbReference type="CDD" id="cd00822">
    <property type="entry name" value="TopoII_Trans_DNA_gyrase"/>
    <property type="match status" value="1"/>
</dbReference>
<dbReference type="GO" id="GO:0046872">
    <property type="term" value="F:metal ion binding"/>
    <property type="evidence" value="ECO:0007669"/>
    <property type="project" value="UniProtKB-KW"/>
</dbReference>
<name>A0A6L5XEU1_9BACT</name>
<dbReference type="Gene3D" id="3.30.230.10">
    <property type="match status" value="1"/>
</dbReference>
<keyword evidence="10 13" id="KW-0413">Isomerase</keyword>
<dbReference type="GO" id="GO:0005524">
    <property type="term" value="F:ATP binding"/>
    <property type="evidence" value="ECO:0007669"/>
    <property type="project" value="UniProtKB-KW"/>
</dbReference>
<dbReference type="InterPro" id="IPR014721">
    <property type="entry name" value="Ribsml_uS5_D2-typ_fold_subgr"/>
</dbReference>
<evidence type="ECO:0000256" key="2">
    <source>
        <dbReference type="ARBA" id="ARBA00001946"/>
    </source>
</evidence>
<dbReference type="InterPro" id="IPR003594">
    <property type="entry name" value="HATPase_dom"/>
</dbReference>
<evidence type="ECO:0000256" key="4">
    <source>
        <dbReference type="ARBA" id="ARBA00022723"/>
    </source>
</evidence>
<keyword evidence="9" id="KW-0238">DNA-binding</keyword>
<keyword evidence="7" id="KW-0460">Magnesium</keyword>
<organism evidence="13 14">
    <name type="scientific">Sodaliphilus pleomorphus</name>
    <dbReference type="NCBI Taxonomy" id="2606626"/>
    <lineage>
        <taxon>Bacteria</taxon>
        <taxon>Pseudomonadati</taxon>
        <taxon>Bacteroidota</taxon>
        <taxon>Bacteroidia</taxon>
        <taxon>Bacteroidales</taxon>
        <taxon>Muribaculaceae</taxon>
        <taxon>Sodaliphilus</taxon>
    </lineage>
</organism>
<sequence length="656" mass="74389">MEEKLELNQNKEGIEQPSDFGGYDKLVTLTPREHIRLRPGMYIGKLGDGSQSDDGIYVLMKEVIDNSIDEYNTGFAKPLIEIDVADGTVTIRDYGRGIPLDQVRDASSKMNTGAKYDSKNYKRSVGLNGVGIKAVNALSSHFYIRSVRDGQSAAVTYSEGLVESETGIVDAGPDEENGTLVKFTPDNTIFKNYEFHDDIVEAMVKNYSFLNTGLTLVYNGKRYHSRNGLLDLVKENMTNDPLYKPMYFKGDDIEVVITHAAQVGEEFYSFVNGQHTTQGGTHQTAFREALSRTIKEFYGKNFEYSDIRNGIVAAIAIKVEEPVFESQTKIKLGSSVMWKDGPTIYKFINDFIKKQLDDYLHKDADTAEVLLKKIQESERERKAIAGVTKQARERAKKVALNNSKLRDCRVHFNDARAPKDNDRREESSIFITEGLSASGSITKIRDVETQAVFSLRGKPLNTFGLQPAQVVQNEEFSLLQAALNIEDSIDNLRYNKVIVATDADVDGMHIRLLLLTYFLQFHPELIKTGHLYILQTPLFRVRNRKEAKRKSRAAGREAKLIKPETYYCYTDEERVRAINKLGDNAEITRFKGLGEISPDEFADFIGPDMRLDRVQLRKEDAVNKMLEFFMGKNTMERQEFIVDNLVIEDDEDITVH</sequence>
<keyword evidence="6" id="KW-0067">ATP-binding</keyword>
<proteinExistence type="predicted"/>
<dbReference type="InterPro" id="IPR036890">
    <property type="entry name" value="HATPase_C_sf"/>
</dbReference>
<keyword evidence="8" id="KW-0799">Topoisomerase</keyword>
<dbReference type="EC" id="5.6.2.2" evidence="3"/>
<dbReference type="PANTHER" id="PTHR45866:SF2">
    <property type="entry name" value="DNA TOPOISOMERASE (ATP-HYDROLYZING)"/>
    <property type="match status" value="1"/>
</dbReference>
<dbReference type="CDD" id="cd01030">
    <property type="entry name" value="TOPRIM_TopoIIA_like"/>
    <property type="match status" value="1"/>
</dbReference>
<dbReference type="Gene3D" id="3.30.565.10">
    <property type="entry name" value="Histidine kinase-like ATPase, C-terminal domain"/>
    <property type="match status" value="1"/>
</dbReference>
<evidence type="ECO:0000313" key="13">
    <source>
        <dbReference type="EMBL" id="MSS17654.1"/>
    </source>
</evidence>
<dbReference type="Pfam" id="PF00204">
    <property type="entry name" value="DNA_gyraseB"/>
    <property type="match status" value="1"/>
</dbReference>
<comment type="cofactor">
    <cofactor evidence="2">
        <name>Mg(2+)</name>
        <dbReference type="ChEBI" id="CHEBI:18420"/>
    </cofactor>
</comment>
<accession>A0A6L5XEU1</accession>
<dbReference type="Pfam" id="PF00986">
    <property type="entry name" value="DNA_gyraseB_C"/>
    <property type="match status" value="1"/>
</dbReference>
<keyword evidence="14" id="KW-1185">Reference proteome</keyword>
<dbReference type="SMART" id="SM00387">
    <property type="entry name" value="HATPase_c"/>
    <property type="match status" value="1"/>
</dbReference>
<evidence type="ECO:0000256" key="3">
    <source>
        <dbReference type="ARBA" id="ARBA00012895"/>
    </source>
</evidence>
<protein>
    <recommendedName>
        <fullName evidence="3">DNA topoisomerase (ATP-hydrolyzing)</fullName>
        <ecNumber evidence="3">5.6.2.2</ecNumber>
    </recommendedName>
</protein>
<dbReference type="SUPFAM" id="SSF55874">
    <property type="entry name" value="ATPase domain of HSP90 chaperone/DNA topoisomerase II/histidine kinase"/>
    <property type="match status" value="1"/>
</dbReference>
<dbReference type="Proteomes" id="UP000483362">
    <property type="component" value="Unassembled WGS sequence"/>
</dbReference>
<dbReference type="RefSeq" id="WP_154328514.1">
    <property type="nucleotide sequence ID" value="NZ_CP045696.1"/>
</dbReference>
<evidence type="ECO:0000256" key="1">
    <source>
        <dbReference type="ARBA" id="ARBA00000185"/>
    </source>
</evidence>
<dbReference type="InterPro" id="IPR013506">
    <property type="entry name" value="Topo_IIA_bsu_dom2"/>
</dbReference>
<evidence type="ECO:0000256" key="9">
    <source>
        <dbReference type="ARBA" id="ARBA00023125"/>
    </source>
</evidence>
<evidence type="ECO:0000256" key="5">
    <source>
        <dbReference type="ARBA" id="ARBA00022741"/>
    </source>
</evidence>
<dbReference type="Pfam" id="PF01751">
    <property type="entry name" value="Toprim"/>
    <property type="match status" value="1"/>
</dbReference>
<dbReference type="InterPro" id="IPR006171">
    <property type="entry name" value="TOPRIM_dom"/>
</dbReference>
<comment type="catalytic activity">
    <reaction evidence="1">
        <text>ATP-dependent breakage, passage and rejoining of double-stranded DNA.</text>
        <dbReference type="EC" id="5.6.2.2"/>
    </reaction>
</comment>
<feature type="domain" description="Toprim" evidence="12">
    <location>
        <begin position="427"/>
        <end position="533"/>
    </location>
</feature>
<dbReference type="Pfam" id="PF02518">
    <property type="entry name" value="HATPase_c"/>
    <property type="match status" value="1"/>
</dbReference>
<dbReference type="FunFam" id="3.30.565.10:FF:000063">
    <property type="entry name" value="DNA topoisomerase (ATP-hydrolyzing)"/>
    <property type="match status" value="1"/>
</dbReference>
<dbReference type="FunFam" id="3.40.50.670:FF:000006">
    <property type="entry name" value="DNA topoisomerase (ATP-hydrolyzing)"/>
    <property type="match status" value="1"/>
</dbReference>
<keyword evidence="5" id="KW-0547">Nucleotide-binding</keyword>
<dbReference type="PANTHER" id="PTHR45866">
    <property type="entry name" value="DNA GYRASE/TOPOISOMERASE SUBUNIT B"/>
    <property type="match status" value="1"/>
</dbReference>